<dbReference type="InterPro" id="IPR051224">
    <property type="entry name" value="NiCoT_RcnA"/>
</dbReference>
<dbReference type="GO" id="GO:0015099">
    <property type="term" value="F:nickel cation transmembrane transporter activity"/>
    <property type="evidence" value="ECO:0007669"/>
    <property type="project" value="TreeGrafter"/>
</dbReference>
<proteinExistence type="predicted"/>
<organism evidence="2 3">
    <name type="scientific">Vibrio qingdaonensis</name>
    <dbReference type="NCBI Taxonomy" id="2829491"/>
    <lineage>
        <taxon>Bacteria</taxon>
        <taxon>Pseudomonadati</taxon>
        <taxon>Pseudomonadota</taxon>
        <taxon>Gammaproteobacteria</taxon>
        <taxon>Vibrionales</taxon>
        <taxon>Vibrionaceae</taxon>
        <taxon>Vibrio</taxon>
    </lineage>
</organism>
<evidence type="ECO:0000313" key="2">
    <source>
        <dbReference type="EMBL" id="MCW8345380.1"/>
    </source>
</evidence>
<keyword evidence="1" id="KW-1133">Transmembrane helix</keyword>
<dbReference type="GO" id="GO:0032025">
    <property type="term" value="P:response to cobalt ion"/>
    <property type="evidence" value="ECO:0007669"/>
    <property type="project" value="TreeGrafter"/>
</dbReference>
<sequence>MVNNRHRIKFACTIVLLSVLLIGGLYWIAENWVYLRWSFQSLQRTLLEHLTDALEVNQPEEGEQWFSVSGWSGSQWWVVLAVCGYGFVHSLGPGHGKSVLLIAMHASKPTLRRIAGFALAINVVQGLSTWLVASALQWVLVLGFKDTITLVGNLNQWVGAGMLAIGLFGVLKRVVFLLRQSDQVKQIEPSMLFTSRASNISSSYWVMLVVALRPCLSTSLIFLYTAMWFEQSIANLLLIASFVGSFLSLLLVSILALSVQRRFVVQTKDNGAESLAHQNWQSITVLAINLFYMGLGWTLLVNAKVTMSPIF</sequence>
<dbReference type="GO" id="GO:0010045">
    <property type="term" value="P:response to nickel cation"/>
    <property type="evidence" value="ECO:0007669"/>
    <property type="project" value="TreeGrafter"/>
</dbReference>
<evidence type="ECO:0000313" key="3">
    <source>
        <dbReference type="Proteomes" id="UP001155587"/>
    </source>
</evidence>
<keyword evidence="1" id="KW-0472">Membrane</keyword>
<keyword evidence="3" id="KW-1185">Reference proteome</keyword>
<dbReference type="PANTHER" id="PTHR40659">
    <property type="entry name" value="NICKEL/COBALT EFFLUX SYSTEM RCNA"/>
    <property type="match status" value="1"/>
</dbReference>
<dbReference type="RefSeq" id="WP_265673823.1">
    <property type="nucleotide sequence ID" value="NZ_JAKRRY010000004.1"/>
</dbReference>
<accession>A0A9X3HVB4</accession>
<feature type="transmembrane region" description="Helical" evidence="1">
    <location>
        <begin position="233"/>
        <end position="259"/>
    </location>
</feature>
<dbReference type="Proteomes" id="UP001155587">
    <property type="component" value="Unassembled WGS sequence"/>
</dbReference>
<name>A0A9X3HVB4_9VIBR</name>
<keyword evidence="1" id="KW-0812">Transmembrane</keyword>
<feature type="transmembrane region" description="Helical" evidence="1">
    <location>
        <begin position="204"/>
        <end position="227"/>
    </location>
</feature>
<feature type="transmembrane region" description="Helical" evidence="1">
    <location>
        <begin position="114"/>
        <end position="136"/>
    </location>
</feature>
<feature type="transmembrane region" description="Helical" evidence="1">
    <location>
        <begin position="75"/>
        <end position="93"/>
    </location>
</feature>
<gene>
    <name evidence="2" type="ORF">MD535_04955</name>
</gene>
<comment type="caution">
    <text evidence="2">The sequence shown here is derived from an EMBL/GenBank/DDBJ whole genome shotgun (WGS) entry which is preliminary data.</text>
</comment>
<protein>
    <recommendedName>
        <fullName evidence="4">Nickel/cobalt efflux system</fullName>
    </recommendedName>
</protein>
<evidence type="ECO:0000256" key="1">
    <source>
        <dbReference type="SAM" id="Phobius"/>
    </source>
</evidence>
<dbReference type="PANTHER" id="PTHR40659:SF1">
    <property type="entry name" value="NICKEL_COBALT EFFLUX SYSTEM RCNA"/>
    <property type="match status" value="1"/>
</dbReference>
<dbReference type="GO" id="GO:0005886">
    <property type="term" value="C:plasma membrane"/>
    <property type="evidence" value="ECO:0007669"/>
    <property type="project" value="UniProtKB-SubCell"/>
</dbReference>
<dbReference type="GO" id="GO:0046583">
    <property type="term" value="F:monoatomic cation efflux transmembrane transporter activity"/>
    <property type="evidence" value="ECO:0007669"/>
    <property type="project" value="TreeGrafter"/>
</dbReference>
<dbReference type="EMBL" id="JAKRRY010000004">
    <property type="protein sequence ID" value="MCW8345380.1"/>
    <property type="molecule type" value="Genomic_DNA"/>
</dbReference>
<reference evidence="2" key="1">
    <citation type="submission" date="2022-02" db="EMBL/GenBank/DDBJ databases">
        <title>Vibrio sp. nov, a new bacterium isolated from seawater.</title>
        <authorList>
            <person name="Yuan Y."/>
        </authorList>
    </citation>
    <scope>NUCLEOTIDE SEQUENCE</scope>
    <source>
        <strain evidence="2">ZSDZ65</strain>
    </source>
</reference>
<feature type="transmembrane region" description="Helical" evidence="1">
    <location>
        <begin position="12"/>
        <end position="29"/>
    </location>
</feature>
<dbReference type="AlphaFoldDB" id="A0A9X3HVB4"/>
<dbReference type="GO" id="GO:0006824">
    <property type="term" value="P:cobalt ion transport"/>
    <property type="evidence" value="ECO:0007669"/>
    <property type="project" value="UniProtKB-KW"/>
</dbReference>
<feature type="transmembrane region" description="Helical" evidence="1">
    <location>
        <begin position="156"/>
        <end position="178"/>
    </location>
</feature>
<feature type="transmembrane region" description="Helical" evidence="1">
    <location>
        <begin position="280"/>
        <end position="300"/>
    </location>
</feature>
<evidence type="ECO:0008006" key="4">
    <source>
        <dbReference type="Google" id="ProtNLM"/>
    </source>
</evidence>